<gene>
    <name evidence="3" type="ORF">KR50_07980</name>
</gene>
<dbReference type="Pfam" id="PF00293">
    <property type="entry name" value="NUDIX"/>
    <property type="match status" value="1"/>
</dbReference>
<dbReference type="InterPro" id="IPR000086">
    <property type="entry name" value="NUDIX_hydrolase_dom"/>
</dbReference>
<organism evidence="3 4">
    <name type="scientific">Jeotgalibacillus campisalis</name>
    <dbReference type="NCBI Taxonomy" id="220754"/>
    <lineage>
        <taxon>Bacteria</taxon>
        <taxon>Bacillati</taxon>
        <taxon>Bacillota</taxon>
        <taxon>Bacilli</taxon>
        <taxon>Bacillales</taxon>
        <taxon>Caryophanaceae</taxon>
        <taxon>Jeotgalibacillus</taxon>
    </lineage>
</organism>
<keyword evidence="1" id="KW-0378">Hydrolase</keyword>
<name>A0A0C2VPS7_9BACL</name>
<dbReference type="PATRIC" id="fig|220754.4.peg.818"/>
<dbReference type="InterPro" id="IPR015797">
    <property type="entry name" value="NUDIX_hydrolase-like_dom_sf"/>
</dbReference>
<dbReference type="SUPFAM" id="SSF55811">
    <property type="entry name" value="Nudix"/>
    <property type="match status" value="1"/>
</dbReference>
<proteinExistence type="predicted"/>
<dbReference type="OrthoDB" id="7376250at2"/>
<dbReference type="Gene3D" id="3.90.79.10">
    <property type="entry name" value="Nucleoside Triphosphate Pyrophosphohydrolase"/>
    <property type="match status" value="1"/>
</dbReference>
<dbReference type="InterPro" id="IPR020084">
    <property type="entry name" value="NUDIX_hydrolase_CS"/>
</dbReference>
<evidence type="ECO:0000256" key="1">
    <source>
        <dbReference type="ARBA" id="ARBA00022801"/>
    </source>
</evidence>
<dbReference type="GO" id="GO:0016787">
    <property type="term" value="F:hydrolase activity"/>
    <property type="evidence" value="ECO:0007669"/>
    <property type="project" value="UniProtKB-KW"/>
</dbReference>
<dbReference type="PROSITE" id="PS00893">
    <property type="entry name" value="NUDIX_BOX"/>
    <property type="match status" value="1"/>
</dbReference>
<comment type="caution">
    <text evidence="3">The sequence shown here is derived from an EMBL/GenBank/DDBJ whole genome shotgun (WGS) entry which is preliminary data.</text>
</comment>
<dbReference type="CDD" id="cd04688">
    <property type="entry name" value="NUDIX_Hydrolase"/>
    <property type="match status" value="1"/>
</dbReference>
<protein>
    <recommendedName>
        <fullName evidence="2">Nudix hydrolase domain-containing protein</fullName>
    </recommendedName>
</protein>
<dbReference type="PANTHER" id="PTHR43736:SF2">
    <property type="entry name" value="MUTT_NUDIX FAMILY PROTEIN"/>
    <property type="match status" value="1"/>
</dbReference>
<dbReference type="PROSITE" id="PS51462">
    <property type="entry name" value="NUDIX"/>
    <property type="match status" value="1"/>
</dbReference>
<accession>A0A0C2VPS7</accession>
<feature type="domain" description="Nudix hydrolase" evidence="2">
    <location>
        <begin position="1"/>
        <end position="148"/>
    </location>
</feature>
<dbReference type="Proteomes" id="UP000031972">
    <property type="component" value="Unassembled WGS sequence"/>
</dbReference>
<evidence type="ECO:0000313" key="3">
    <source>
        <dbReference type="EMBL" id="KIL50917.1"/>
    </source>
</evidence>
<evidence type="ECO:0000313" key="4">
    <source>
        <dbReference type="Proteomes" id="UP000031972"/>
    </source>
</evidence>
<dbReference type="PANTHER" id="PTHR43736">
    <property type="entry name" value="ADP-RIBOSE PYROPHOSPHATASE"/>
    <property type="match status" value="1"/>
</dbReference>
<keyword evidence="4" id="KW-1185">Reference proteome</keyword>
<sequence length="151" mass="17188">MRPIAKTLGIIRKDDKVLLEQQNRKHSKGTGNFYRPLGGTIELGEKSGDALIREFKEEIGADIEIDGYLGCVESIFRVDDQTGHEIILLYAASFKDSILYEEEMFHVTEPGKQTVAIWVPVEELENDTCIVYPEETKEKIKEYIKHQEAGT</sequence>
<dbReference type="AlphaFoldDB" id="A0A0C2VPS7"/>
<evidence type="ECO:0000259" key="2">
    <source>
        <dbReference type="PROSITE" id="PS51462"/>
    </source>
</evidence>
<reference evidence="3 4" key="1">
    <citation type="submission" date="2015-01" db="EMBL/GenBank/DDBJ databases">
        <title>Jeotgalibacillus campisalis genome sequencing.</title>
        <authorList>
            <person name="Goh K.M."/>
            <person name="Chan K.-G."/>
            <person name="Yaakop A.S."/>
            <person name="Ee R."/>
            <person name="Gan H.M."/>
            <person name="Chan C.S."/>
        </authorList>
    </citation>
    <scope>NUCLEOTIDE SEQUENCE [LARGE SCALE GENOMIC DNA]</scope>
    <source>
        <strain evidence="3 4">SF-57</strain>
    </source>
</reference>
<dbReference type="RefSeq" id="WP_041055149.1">
    <property type="nucleotide sequence ID" value="NZ_JXRR01000008.1"/>
</dbReference>
<dbReference type="EMBL" id="JXRR01000008">
    <property type="protein sequence ID" value="KIL50917.1"/>
    <property type="molecule type" value="Genomic_DNA"/>
</dbReference>